<proteinExistence type="predicted"/>
<dbReference type="AlphaFoldDB" id="A0A922HLH6"/>
<reference evidence="1" key="2">
    <citation type="journal article" date="2022" name="Res Sq">
        <title>Comparative Genomics Reveals Insights into the Divergent Evolution of Astigmatic Mites and Household Pest Adaptations.</title>
        <authorList>
            <person name="Xiong Q."/>
            <person name="Wan A.T.-Y."/>
            <person name="Liu X.-Y."/>
            <person name="Fung C.S.-H."/>
            <person name="Xiao X."/>
            <person name="Malainual N."/>
            <person name="Hou J."/>
            <person name="Wang L."/>
            <person name="Wang M."/>
            <person name="Yang K."/>
            <person name="Cui Y."/>
            <person name="Leung E."/>
            <person name="Nong W."/>
            <person name="Shin S.-K."/>
            <person name="Au S."/>
            <person name="Jeong K.Y."/>
            <person name="Chew F.T."/>
            <person name="Hui J."/>
            <person name="Leung T.F."/>
            <person name="Tungtrongchitr A."/>
            <person name="Zhong N."/>
            <person name="Liu Z."/>
            <person name="Tsui S."/>
        </authorList>
    </citation>
    <scope>NUCLEOTIDE SEQUENCE</scope>
    <source>
        <strain evidence="1">Derf</strain>
        <tissue evidence="1">Whole organism</tissue>
    </source>
</reference>
<gene>
    <name evidence="1" type="ORF">DERF_014258</name>
</gene>
<dbReference type="EMBL" id="ASGP02000008">
    <property type="protein sequence ID" value="KAH9493517.1"/>
    <property type="molecule type" value="Genomic_DNA"/>
</dbReference>
<reference evidence="1" key="1">
    <citation type="submission" date="2013-05" db="EMBL/GenBank/DDBJ databases">
        <authorList>
            <person name="Yim A.K.Y."/>
            <person name="Chan T.F."/>
            <person name="Ji K.M."/>
            <person name="Liu X.Y."/>
            <person name="Zhou J.W."/>
            <person name="Li R.Q."/>
            <person name="Yang K.Y."/>
            <person name="Li J."/>
            <person name="Li M."/>
            <person name="Law P.T.W."/>
            <person name="Wu Y.L."/>
            <person name="Cai Z.L."/>
            <person name="Qin H."/>
            <person name="Bao Y."/>
            <person name="Leung R.K.K."/>
            <person name="Ng P.K.S."/>
            <person name="Zou J."/>
            <person name="Zhong X.J."/>
            <person name="Ran P.X."/>
            <person name="Zhong N.S."/>
            <person name="Liu Z.G."/>
            <person name="Tsui S.K.W."/>
        </authorList>
    </citation>
    <scope>NUCLEOTIDE SEQUENCE</scope>
    <source>
        <strain evidence="1">Derf</strain>
        <tissue evidence="1">Whole organism</tissue>
    </source>
</reference>
<dbReference type="Proteomes" id="UP000790347">
    <property type="component" value="Unassembled WGS sequence"/>
</dbReference>
<sequence length="84" mass="10347">MDGPQKYDIYYIINFYDDDHCALSVAFMWRETYHWMSHRRFKLLEQTSMMELHVKLILHMPMAKYDEMPFHVDFDLLQLESLIL</sequence>
<keyword evidence="2" id="KW-1185">Reference proteome</keyword>
<comment type="caution">
    <text evidence="1">The sequence shown here is derived from an EMBL/GenBank/DDBJ whole genome shotgun (WGS) entry which is preliminary data.</text>
</comment>
<name>A0A922HLH6_DERFA</name>
<organism evidence="1 2">
    <name type="scientific">Dermatophagoides farinae</name>
    <name type="common">American house dust mite</name>
    <dbReference type="NCBI Taxonomy" id="6954"/>
    <lineage>
        <taxon>Eukaryota</taxon>
        <taxon>Metazoa</taxon>
        <taxon>Ecdysozoa</taxon>
        <taxon>Arthropoda</taxon>
        <taxon>Chelicerata</taxon>
        <taxon>Arachnida</taxon>
        <taxon>Acari</taxon>
        <taxon>Acariformes</taxon>
        <taxon>Sarcoptiformes</taxon>
        <taxon>Astigmata</taxon>
        <taxon>Psoroptidia</taxon>
        <taxon>Analgoidea</taxon>
        <taxon>Pyroglyphidae</taxon>
        <taxon>Dermatophagoidinae</taxon>
        <taxon>Dermatophagoides</taxon>
    </lineage>
</organism>
<accession>A0A922HLH6</accession>
<evidence type="ECO:0000313" key="2">
    <source>
        <dbReference type="Proteomes" id="UP000790347"/>
    </source>
</evidence>
<evidence type="ECO:0000313" key="1">
    <source>
        <dbReference type="EMBL" id="KAH9493517.1"/>
    </source>
</evidence>
<protein>
    <submittedName>
        <fullName evidence="1">Uncharacterized protein</fullName>
    </submittedName>
</protein>